<dbReference type="Pfam" id="PF13723">
    <property type="entry name" value="Ketoacyl-synt_2"/>
    <property type="match status" value="1"/>
</dbReference>
<keyword evidence="3" id="KW-1185">Reference proteome</keyword>
<dbReference type="GO" id="GO:0016746">
    <property type="term" value="F:acyltransferase activity"/>
    <property type="evidence" value="ECO:0007669"/>
    <property type="project" value="InterPro"/>
</dbReference>
<feature type="domain" description="Beta-ketoacyl synthase-like N-terminal" evidence="1">
    <location>
        <begin position="39"/>
        <end position="203"/>
    </location>
</feature>
<proteinExistence type="predicted"/>
<protein>
    <submittedName>
        <fullName evidence="2">Beta-ketoacyl synthase, N-terminal domain</fullName>
    </submittedName>
</protein>
<dbReference type="RefSeq" id="WP_091566997.1">
    <property type="nucleotide sequence ID" value="NZ_FNHP01000002.1"/>
</dbReference>
<reference evidence="3" key="1">
    <citation type="submission" date="2016-10" db="EMBL/GenBank/DDBJ databases">
        <authorList>
            <person name="Varghese N."/>
            <person name="Submissions S."/>
        </authorList>
    </citation>
    <scope>NUCLEOTIDE SEQUENCE [LARGE SCALE GENOMIC DNA]</scope>
    <source>
        <strain evidence="3">EPL6</strain>
    </source>
</reference>
<dbReference type="SUPFAM" id="SSF53901">
    <property type="entry name" value="Thiolase-like"/>
    <property type="match status" value="1"/>
</dbReference>
<dbReference type="InterPro" id="IPR014030">
    <property type="entry name" value="Ketoacyl_synth_N"/>
</dbReference>
<dbReference type="AlphaFoldDB" id="A0A1G9QGW0"/>
<dbReference type="OrthoDB" id="9798676at2"/>
<gene>
    <name evidence="2" type="ORF">SAMN05428957_102282</name>
</gene>
<name>A0A1G9QGW0_9BURK</name>
<dbReference type="EMBL" id="FNHP01000002">
    <property type="protein sequence ID" value="SDM09727.1"/>
    <property type="molecule type" value="Genomic_DNA"/>
</dbReference>
<dbReference type="STRING" id="1527607.SAMN05428957_102282"/>
<accession>A0A1G9QGW0</accession>
<dbReference type="Gene3D" id="3.40.47.10">
    <property type="match status" value="1"/>
</dbReference>
<dbReference type="InterPro" id="IPR016039">
    <property type="entry name" value="Thiolase-like"/>
</dbReference>
<evidence type="ECO:0000313" key="2">
    <source>
        <dbReference type="EMBL" id="SDM09727.1"/>
    </source>
</evidence>
<evidence type="ECO:0000259" key="1">
    <source>
        <dbReference type="Pfam" id="PF13723"/>
    </source>
</evidence>
<dbReference type="Proteomes" id="UP000198552">
    <property type="component" value="Unassembled WGS sequence"/>
</dbReference>
<sequence length="273" mass="28263">MSGTPRTLDLWLDGIGLIAPGMPDWPAAAAVLAGRADWVPAPSVLPAPALLPPAERRRASRVIRLALALGEQAATHAGADVAQLATVFTASGADGHNCHALCEQLAGDDRQVSPTRFHNSVHNAAAGYWGIAARSMQPCQVLCAHDGSFGAGLLDATAQVAADGVRVLLIAYDSEYPEPLHAKRPFPDAAGMAWLLSPARSAASLAQLQLLHGAAQAAPTALADARLDTLRTQYPALRGLPALQRLARGAAGTVVVDYLPGQALALQVQPCPS</sequence>
<organism evidence="2 3">
    <name type="scientific">Oryzisolibacter propanilivorax</name>
    <dbReference type="NCBI Taxonomy" id="1527607"/>
    <lineage>
        <taxon>Bacteria</taxon>
        <taxon>Pseudomonadati</taxon>
        <taxon>Pseudomonadota</taxon>
        <taxon>Betaproteobacteria</taxon>
        <taxon>Burkholderiales</taxon>
        <taxon>Comamonadaceae</taxon>
        <taxon>Oryzisolibacter</taxon>
    </lineage>
</organism>
<evidence type="ECO:0000313" key="3">
    <source>
        <dbReference type="Proteomes" id="UP000198552"/>
    </source>
</evidence>